<evidence type="ECO:0000256" key="4">
    <source>
        <dbReference type="ARBA" id="ARBA00022670"/>
    </source>
</evidence>
<keyword evidence="5 11" id="KW-0732">Signal</keyword>
<feature type="domain" description="PA" evidence="13">
    <location>
        <begin position="812"/>
        <end position="897"/>
    </location>
</feature>
<dbReference type="InterPro" id="IPR046450">
    <property type="entry name" value="PA_dom_sf"/>
</dbReference>
<keyword evidence="4 9" id="KW-0645">Protease</keyword>
<evidence type="ECO:0000256" key="11">
    <source>
        <dbReference type="SAM" id="SignalP"/>
    </source>
</evidence>
<dbReference type="PRINTS" id="PR00723">
    <property type="entry name" value="SUBTILISIN"/>
</dbReference>
<evidence type="ECO:0000256" key="10">
    <source>
        <dbReference type="RuleBase" id="RU003355"/>
    </source>
</evidence>
<gene>
    <name evidence="14" type="ORF">A361_26525</name>
</gene>
<dbReference type="PROSITE" id="PS00137">
    <property type="entry name" value="SUBTILASE_HIS"/>
    <property type="match status" value="1"/>
</dbReference>
<feature type="signal peptide" evidence="11">
    <location>
        <begin position="1"/>
        <end position="26"/>
    </location>
</feature>
<evidence type="ECO:0000256" key="2">
    <source>
        <dbReference type="ARBA" id="ARBA00022512"/>
    </source>
</evidence>
<evidence type="ECO:0000256" key="1">
    <source>
        <dbReference type="ARBA" id="ARBA00011073"/>
    </source>
</evidence>
<dbReference type="Pfam" id="PF02225">
    <property type="entry name" value="PA"/>
    <property type="match status" value="1"/>
</dbReference>
<dbReference type="GO" id="GO:0006508">
    <property type="term" value="P:proteolysis"/>
    <property type="evidence" value="ECO:0007669"/>
    <property type="project" value="UniProtKB-KW"/>
</dbReference>
<evidence type="ECO:0000256" key="8">
    <source>
        <dbReference type="PIRSR" id="PIRSR615500-1"/>
    </source>
</evidence>
<evidence type="ECO:0000259" key="13">
    <source>
        <dbReference type="Pfam" id="PF02225"/>
    </source>
</evidence>
<keyword evidence="7 9" id="KW-0720">Serine protease</keyword>
<dbReference type="InterPro" id="IPR022398">
    <property type="entry name" value="Peptidase_S8_His-AS"/>
</dbReference>
<dbReference type="PROSITE" id="PS00136">
    <property type="entry name" value="SUBTILASE_ASP"/>
    <property type="match status" value="1"/>
</dbReference>
<dbReference type="SUPFAM" id="SSF52025">
    <property type="entry name" value="PA domain"/>
    <property type="match status" value="1"/>
</dbReference>
<dbReference type="eggNOG" id="COG1404">
    <property type="taxonomic scope" value="Bacteria"/>
</dbReference>
<dbReference type="AlphaFoldDB" id="A0A160MH15"/>
<dbReference type="Proteomes" id="UP000077856">
    <property type="component" value="Chromosome"/>
</dbReference>
<keyword evidence="6 9" id="KW-0378">Hydrolase</keyword>
<evidence type="ECO:0000256" key="7">
    <source>
        <dbReference type="ARBA" id="ARBA00022825"/>
    </source>
</evidence>
<dbReference type="InterPro" id="IPR003137">
    <property type="entry name" value="PA_domain"/>
</dbReference>
<evidence type="ECO:0000256" key="9">
    <source>
        <dbReference type="PROSITE-ProRule" id="PRU01240"/>
    </source>
</evidence>
<dbReference type="Pfam" id="PF00082">
    <property type="entry name" value="Peptidase_S8"/>
    <property type="match status" value="1"/>
</dbReference>
<feature type="chain" id="PRO_5038707071" evidence="11">
    <location>
        <begin position="27"/>
        <end position="1251"/>
    </location>
</feature>
<dbReference type="SUPFAM" id="SSF52743">
    <property type="entry name" value="Subtilisin-like"/>
    <property type="match status" value="1"/>
</dbReference>
<dbReference type="GO" id="GO:0004252">
    <property type="term" value="F:serine-type endopeptidase activity"/>
    <property type="evidence" value="ECO:0007669"/>
    <property type="project" value="UniProtKB-UniRule"/>
</dbReference>
<keyword evidence="3" id="KW-0964">Secreted</keyword>
<dbReference type="PIRSF" id="PIRSF037852">
    <property type="entry name" value="Subtilisin_rel_SAV5721"/>
    <property type="match status" value="1"/>
</dbReference>
<proteinExistence type="inferred from homology"/>
<reference evidence="14 15" key="1">
    <citation type="submission" date="2016-04" db="EMBL/GenBank/DDBJ databases">
        <title>Complete genome sequence of Bacillus oceanisediminis strain 2691.</title>
        <authorList>
            <person name="Jeong H."/>
            <person name="Kim H.J."/>
            <person name="Lee D.-W."/>
        </authorList>
    </citation>
    <scope>NUCLEOTIDE SEQUENCE [LARGE SCALE GENOMIC DNA]</scope>
    <source>
        <strain evidence="14 15">2691</strain>
    </source>
</reference>
<feature type="active site" description="Charge relay system" evidence="8 9">
    <location>
        <position position="455"/>
    </location>
</feature>
<feature type="active site" description="Charge relay system" evidence="8 9">
    <location>
        <position position="252"/>
    </location>
</feature>
<evidence type="ECO:0000256" key="3">
    <source>
        <dbReference type="ARBA" id="ARBA00022525"/>
    </source>
</evidence>
<dbReference type="PROSITE" id="PS00138">
    <property type="entry name" value="SUBTILASE_SER"/>
    <property type="match status" value="1"/>
</dbReference>
<organism evidence="14 15">
    <name type="scientific">Cytobacillus oceanisediminis 2691</name>
    <dbReference type="NCBI Taxonomy" id="1196031"/>
    <lineage>
        <taxon>Bacteria</taxon>
        <taxon>Bacillati</taxon>
        <taxon>Bacillota</taxon>
        <taxon>Bacilli</taxon>
        <taxon>Bacillales</taxon>
        <taxon>Bacillaceae</taxon>
        <taxon>Cytobacillus</taxon>
    </lineage>
</organism>
<dbReference type="InterPro" id="IPR017296">
    <property type="entry name" value="Peptidase_S8A_SAM-P45"/>
</dbReference>
<evidence type="ECO:0000256" key="5">
    <source>
        <dbReference type="ARBA" id="ARBA00022729"/>
    </source>
</evidence>
<dbReference type="InterPro" id="IPR023828">
    <property type="entry name" value="Peptidase_S8_Ser-AS"/>
</dbReference>
<dbReference type="PROSITE" id="PS51892">
    <property type="entry name" value="SUBTILASE"/>
    <property type="match status" value="1"/>
</dbReference>
<dbReference type="InterPro" id="IPR015500">
    <property type="entry name" value="Peptidase_S8_subtilisin-rel"/>
</dbReference>
<dbReference type="RefSeq" id="WP_019380529.1">
    <property type="nucleotide sequence ID" value="NZ_CP015506.1"/>
</dbReference>
<dbReference type="KEGG" id="bon:A361_26525"/>
<dbReference type="PANTHER" id="PTHR43806">
    <property type="entry name" value="PEPTIDASE S8"/>
    <property type="match status" value="1"/>
</dbReference>
<dbReference type="PANTHER" id="PTHR43806:SF65">
    <property type="entry name" value="SERINE PROTEASE APRX"/>
    <property type="match status" value="1"/>
</dbReference>
<sequence>MGDFRFKKHLTAAMAAAMLAVPPLQAAADDSGKGILKGADGKAAITDLQGMNAKASKGKHDITLITGDVVTVTEFEDGKNIIHVEPADPSASGARILTANKETYVIPDQAMPYLASGFLDQDLFNITALIKDGYDDENQKELPVIIQYSESKGRSAVAHPIPKGSKKTHVLESIDSVAVTADKKETKGFWKEITKANKTPKKSKAALAPGIEKIWLDGRVEASLEQSVPQIGAPSAWESGYDGTGVKVAVLDTGIDPEHPDIAGQLDEAVSFVPGEEVTDMHAHGTHVASTVLGTGEASEGRNQGVAPGSRLLVGKVLSNEGFGQDSWIIDGMEWAAENAKIVNMSLGSSEPSDGTDPMAQSVNNLSKETGSLFVIAAGNTGSEGIGSPGAADDALTVGAVDKSDNLAWFSSKGPSFGSLGLKPDLTAPGVGIMAARSQYTNQGSGSYMSMDGTSMATPHVAGAAALLSQRHPEWTGEQLKEALMSTTRKLEDISPFEGGTGRLDAEAAVLGNIRATGSLDFGFYDWPHENDVPAEKTITYTNDSGQDVTLDLSISMKDSHDTDAPAGMVKLSSEKVTVPANGIAEVTVTLDPNNGDFGSRYQGHISASAEGQKIVHTSLGMIKEDERYPLTIKAVDRDGEAASAYFYLLGPTGDPQFMSVEGTKELRLPKGTYSVMSMMDVDADTDHAGVALVGDPEINLDGPQTVMLDARKANEITVDVPKETEANYRKMEYYRSINGNDVNDIYILPVLVDKMYAAPTEKVNVGEFTQATRWRLAEPMLTIGYKGKELDDIPQAGSTLLNGKYNLKAVYAGNGSPEDYENLDVKGKAAIVQRSDELTGSERAAAALAAGAKLLITVNDGPQELSEWVGIENEDFSLSNSPLPVAGISSTEGKELIAAAKSGKLTLKVEGTPDSDYLYDLVDMHHQAVPKEVNYSPKSKDLVKINSEYKSDRPAPGAEFRYDILAHSFAGVGFLQTLSLPSVRTEWVSAQRGTSWYHQAGVLDAQWEVRQPKVDYKPGQTLNEEWFSPVVRPRFGDGFWAPYRSGNNLILNVPAWADSGPGHTGADMNYPGDQTLKLYQGDNLVKEGKGQALYLFNEFPEEKTQYKLVSDAARDAERWNTSVRTHTEWTFWSQKQGEFQAALPLISIDYKVDTDMSGNSTAGKKIKLDLSAVQITDAPENGQIKGAALEVSFDEGKTWEAAKLVSKGNGWSAEIKHPNKKGTSVSLRASAWDDAGNRVNQEIIKAYGLK</sequence>
<comment type="similarity">
    <text evidence="1 9 10">Belongs to the peptidase S8 family.</text>
</comment>
<feature type="domain" description="Peptidase S8/S53" evidence="12">
    <location>
        <begin position="243"/>
        <end position="493"/>
    </location>
</feature>
<evidence type="ECO:0000256" key="6">
    <source>
        <dbReference type="ARBA" id="ARBA00022801"/>
    </source>
</evidence>
<evidence type="ECO:0000313" key="15">
    <source>
        <dbReference type="Proteomes" id="UP000077856"/>
    </source>
</evidence>
<dbReference type="InterPro" id="IPR023827">
    <property type="entry name" value="Peptidase_S8_Asp-AS"/>
</dbReference>
<keyword evidence="2" id="KW-0134">Cell wall</keyword>
<dbReference type="InterPro" id="IPR000209">
    <property type="entry name" value="Peptidase_S8/S53_dom"/>
</dbReference>
<dbReference type="Gene3D" id="3.50.30.30">
    <property type="match status" value="1"/>
</dbReference>
<dbReference type="EMBL" id="CP015506">
    <property type="protein sequence ID" value="AND42560.1"/>
    <property type="molecule type" value="Genomic_DNA"/>
</dbReference>
<accession>A0A160MH15</accession>
<evidence type="ECO:0000313" key="14">
    <source>
        <dbReference type="EMBL" id="AND42560.1"/>
    </source>
</evidence>
<dbReference type="InterPro" id="IPR050131">
    <property type="entry name" value="Peptidase_S8_subtilisin-like"/>
</dbReference>
<protein>
    <submittedName>
        <fullName evidence="14">Peptidase</fullName>
    </submittedName>
</protein>
<name>A0A160MH15_9BACI</name>
<feature type="active site" description="Charge relay system" evidence="8 9">
    <location>
        <position position="284"/>
    </location>
</feature>
<dbReference type="STRING" id="1196031.A361_26525"/>
<dbReference type="InterPro" id="IPR036852">
    <property type="entry name" value="Peptidase_S8/S53_dom_sf"/>
</dbReference>
<dbReference type="Gene3D" id="3.40.50.200">
    <property type="entry name" value="Peptidase S8/S53 domain"/>
    <property type="match status" value="1"/>
</dbReference>
<evidence type="ECO:0000259" key="12">
    <source>
        <dbReference type="Pfam" id="PF00082"/>
    </source>
</evidence>